<dbReference type="EMBL" id="JSAQ01000001">
    <property type="protein sequence ID" value="KGO07874.1"/>
    <property type="molecule type" value="Genomic_DNA"/>
</dbReference>
<feature type="domain" description="DUF2061" evidence="1">
    <location>
        <begin position="31"/>
        <end position="82"/>
    </location>
</feature>
<accession>A0A0A2GXA9</accession>
<keyword evidence="3" id="KW-1185">Reference proteome</keyword>
<proteinExistence type="predicted"/>
<dbReference type="AlphaFoldDB" id="A0A0A2GXA9"/>
<dbReference type="Proteomes" id="UP000030140">
    <property type="component" value="Unassembled WGS sequence"/>
</dbReference>
<organism evidence="2 3">
    <name type="scientific">Dokdonia donghaensis DSW-1</name>
    <dbReference type="NCBI Taxonomy" id="1300343"/>
    <lineage>
        <taxon>Bacteria</taxon>
        <taxon>Pseudomonadati</taxon>
        <taxon>Bacteroidota</taxon>
        <taxon>Flavobacteriia</taxon>
        <taxon>Flavobacteriales</taxon>
        <taxon>Flavobacteriaceae</taxon>
        <taxon>Dokdonia</taxon>
    </lineage>
</organism>
<name>A0A0A2GXA9_9FLAO</name>
<protein>
    <recommendedName>
        <fullName evidence="1">DUF2061 domain-containing protein</fullName>
    </recommendedName>
</protein>
<evidence type="ECO:0000313" key="3">
    <source>
        <dbReference type="Proteomes" id="UP000030140"/>
    </source>
</evidence>
<dbReference type="OrthoDB" id="197461at2"/>
<dbReference type="RefSeq" id="WP_035328436.1">
    <property type="nucleotide sequence ID" value="NZ_CP015125.1"/>
</dbReference>
<evidence type="ECO:0000313" key="2">
    <source>
        <dbReference type="EMBL" id="KGO07874.1"/>
    </source>
</evidence>
<sequence>MILDQIFLQRDKEKSKSYQKDKTSEKPMRSIVKALSWRLVGTLDTLFVSYLLTGEWLLATSIASIDFLTKLILYFAHERIWNKINWGKTAS</sequence>
<dbReference type="Pfam" id="PF09834">
    <property type="entry name" value="DUF2061"/>
    <property type="match status" value="1"/>
</dbReference>
<evidence type="ECO:0000259" key="1">
    <source>
        <dbReference type="Pfam" id="PF09834"/>
    </source>
</evidence>
<comment type="caution">
    <text evidence="2">The sequence shown here is derived from an EMBL/GenBank/DDBJ whole genome shotgun (WGS) entry which is preliminary data.</text>
</comment>
<reference evidence="2 3" key="1">
    <citation type="submission" date="2014-10" db="EMBL/GenBank/DDBJ databases">
        <title>Draft genome sequence of the proteorhodopsin-containing marine bacterium Dokdonia donghaensis.</title>
        <authorList>
            <person name="Gomez-Consarnau L."/>
            <person name="Gonzalez J.M."/>
            <person name="Riedel T."/>
            <person name="Jaenicke S."/>
            <person name="Wagner-Doebler I."/>
            <person name="Fuhrman J.A."/>
        </authorList>
    </citation>
    <scope>NUCLEOTIDE SEQUENCE [LARGE SCALE GENOMIC DNA]</scope>
    <source>
        <strain evidence="2 3">DSW-1</strain>
    </source>
</reference>
<dbReference type="KEGG" id="ddo:I597_1730"/>
<dbReference type="InterPro" id="IPR018638">
    <property type="entry name" value="DUF2061_membrane"/>
</dbReference>
<dbReference type="PATRIC" id="fig|1300343.5.peg.1740"/>
<gene>
    <name evidence="2" type="ORF">NV36_14220</name>
</gene>